<dbReference type="PANTHER" id="PTHR34456">
    <property type="entry name" value="MITOVIRUS RNA-DEPENDENT RNA POLYMERASE"/>
    <property type="match status" value="1"/>
</dbReference>
<dbReference type="Pfam" id="PF05919">
    <property type="entry name" value="Mitovir_RNA_pol"/>
    <property type="match status" value="1"/>
</dbReference>
<organism evidence="1 2">
    <name type="scientific">Zingiber officinale</name>
    <name type="common">Ginger</name>
    <name type="synonym">Amomum zingiber</name>
    <dbReference type="NCBI Taxonomy" id="94328"/>
    <lineage>
        <taxon>Eukaryota</taxon>
        <taxon>Viridiplantae</taxon>
        <taxon>Streptophyta</taxon>
        <taxon>Embryophyta</taxon>
        <taxon>Tracheophyta</taxon>
        <taxon>Spermatophyta</taxon>
        <taxon>Magnoliopsida</taxon>
        <taxon>Liliopsida</taxon>
        <taxon>Zingiberales</taxon>
        <taxon>Zingiberaceae</taxon>
        <taxon>Zingiber</taxon>
    </lineage>
</organism>
<evidence type="ECO:0008006" key="3">
    <source>
        <dbReference type="Google" id="ProtNLM"/>
    </source>
</evidence>
<accession>A0A8J5ET72</accession>
<evidence type="ECO:0000313" key="1">
    <source>
        <dbReference type="EMBL" id="KAG6467727.1"/>
    </source>
</evidence>
<dbReference type="EMBL" id="JACMSC010000024">
    <property type="protein sequence ID" value="KAG6467727.1"/>
    <property type="molecule type" value="Genomic_DNA"/>
</dbReference>
<dbReference type="InterPro" id="IPR008686">
    <property type="entry name" value="RNA_pol_mitovir"/>
</dbReference>
<proteinExistence type="predicted"/>
<dbReference type="PANTHER" id="PTHR34456:SF13">
    <property type="entry name" value="REVERSE TRANSCRIPTASE DOMAIN-CONTAINING PROTEIN"/>
    <property type="match status" value="1"/>
</dbReference>
<evidence type="ECO:0000313" key="2">
    <source>
        <dbReference type="Proteomes" id="UP000734854"/>
    </source>
</evidence>
<dbReference type="Proteomes" id="UP000734854">
    <property type="component" value="Unassembled WGS sequence"/>
</dbReference>
<keyword evidence="2" id="KW-1185">Reference proteome</keyword>
<dbReference type="AlphaFoldDB" id="A0A8J5ET72"/>
<reference evidence="1 2" key="1">
    <citation type="submission" date="2020-08" db="EMBL/GenBank/DDBJ databases">
        <title>Plant Genome Project.</title>
        <authorList>
            <person name="Zhang R.-G."/>
        </authorList>
    </citation>
    <scope>NUCLEOTIDE SEQUENCE [LARGE SCALE GENOMIC DNA]</scope>
    <source>
        <tissue evidence="1">Rhizome</tissue>
    </source>
</reference>
<keyword evidence="1" id="KW-0496">Mitochondrion</keyword>
<protein>
    <recommendedName>
        <fullName evidence="3">RNA-dependent RNA polymerase</fullName>
    </recommendedName>
</protein>
<name>A0A8J5ET72_ZINOF</name>
<geneLocation type="mitochondrion" evidence="1"/>
<comment type="caution">
    <text evidence="1">The sequence shown here is derived from an EMBL/GenBank/DDBJ whole genome shotgun (WGS) entry which is preliminary data.</text>
</comment>
<gene>
    <name evidence="1" type="ORF">ZIOFF_074369</name>
</gene>
<sequence>MPWLPKYDLYKGIEWKPTWKSTPNDDRRFKTFPGAIGVRILANVLFWDITAPRALFSLSHHYLVWLAAILEYPKIRTPFKRYALLGDDIVIADRKVARRYKELLTMLGVSISESKSIDSKVGAPEFAKQFWVNKVQTNLTPVSAKAVLASSTFLGMCQLAEKSHLKRDSLIRLAGAGFRVRARLRSPSLSLRWKRLLVCSDRSLSYLRLPLSLWFGRGNPINPYLKGIIVAKVLEALKPKELVLVPSKYWEGDSDSEAFMEYTLYRNWSKLWLEWVQWHAALLSDPDPSLDDLFNPPMVPTHWKRSLKDNSVVRYGVLWKCWDLGDEWTIMTLPPCLTALRDRYKEKGAFIRRSETLWFARNETLCFARKGIAIEVLWDQALDPSLGLSGTPSLILEIALSKLRTTFDSATLLAKAQLCALDCRDRAVA</sequence>